<feature type="compositionally biased region" description="Polar residues" evidence="3">
    <location>
        <begin position="954"/>
        <end position="965"/>
    </location>
</feature>
<keyword evidence="1" id="KW-0732">Signal</keyword>
<dbReference type="RefSeq" id="WP_002650486.1">
    <property type="nucleotide sequence ID" value="NZ_CH672376.1"/>
</dbReference>
<evidence type="ECO:0000256" key="3">
    <source>
        <dbReference type="SAM" id="MobiDB-lite"/>
    </source>
</evidence>
<feature type="region of interest" description="Disordered" evidence="3">
    <location>
        <begin position="943"/>
        <end position="1199"/>
    </location>
</feature>
<dbReference type="eggNOG" id="COG2373">
    <property type="taxonomic scope" value="Bacteria"/>
</dbReference>
<protein>
    <recommendedName>
        <fullName evidence="7">Macroglobulin domain-containing protein</fullName>
    </recommendedName>
</protein>
<evidence type="ECO:0000313" key="6">
    <source>
        <dbReference type="Proteomes" id="UP000004358"/>
    </source>
</evidence>
<feature type="compositionally biased region" description="Basic and acidic residues" evidence="3">
    <location>
        <begin position="1014"/>
        <end position="1025"/>
    </location>
</feature>
<feature type="compositionally biased region" description="Low complexity" evidence="3">
    <location>
        <begin position="1121"/>
        <end position="1137"/>
    </location>
</feature>
<feature type="transmembrane region" description="Helical" evidence="4">
    <location>
        <begin position="824"/>
        <end position="842"/>
    </location>
</feature>
<evidence type="ECO:0000256" key="2">
    <source>
        <dbReference type="ARBA" id="ARBA00022966"/>
    </source>
</evidence>
<proteinExistence type="predicted"/>
<feature type="compositionally biased region" description="Low complexity" evidence="3">
    <location>
        <begin position="983"/>
        <end position="994"/>
    </location>
</feature>
<sequence>MTDHDEIRQQLLELIYGLLPADEASRLAGRIGRDPELARTYAEVKEQTDLLGSAVRLTEVPLPDFAAWKKQAQEAERVERSRAMQGFVRGLQVLTALAASVLILASGAAVFFTTTAELAQAPTAFHSAPTKVRVAAAGAEASPPAIELEVSGPRVLSSEVANRFAISVRNEAAPQEETEISYNFKSPQGETIAAGKQQAVNGLARIALPADKARADLKLQVTAQQGRELAEVESPQLASAPPKTVTSLSLDRPLVRAGDTIRWRSNTLTSQTQLPVDGSVGFEIFDPNQQPVSGFVEQGETRQGVAASMWSLPTDIIAGNYSLIAKNGDGIADVTRFQVDPIAPPVWNARLDFAQDWFSPGEEVSASLQLNSQSGQPLANQKLQMRQIVQGSFVAAPQEIETSAEGLATVKLQLTGSVDPRVSQHLYFSNADQSWAFASPIPLEPQAVDVLFCPEGGTLVAGLSNRVYFHATDANGKPVELQGAVVNSRDEVVATAKTEYRGRGRFDFIPLPQQNYRLTAALGDNRIEADLPAISETALATIKVAAPVVDADQPLEVEVVSRDADQRYGLAYYNNGALVTQQFFAVPQTLKSTRVRLDVPPEIAGAGQVTLYAASEFGQITPLAERMVFRRPAQHLTIETPNLQQDYAANDQVSIDVVTKDETGQPTLAALGIAVVNENAFTHTTQASPTLVAAQLLTKRLQRPEELQDPQALMSSDAEAERELDFILATDGWRQFIKAGSNSDYGNEYSQELAYGRQAVPTEELERIEEMLPHDFGNSAAFDAEPPILILKNRISSSVVPSSSTASAPVTSAMAGSGFSMTPWLLGAAITTMLGLIGLALLHSAGSPWFWGPAIVISSLAAILIGVMAAPTTVGSSAIRNPLAMREPTVSAPTARPESSMPNDMGAEMNDGLMQPGKAGREESVAAMELSAMDVDRVQMQRQPLSAEPGDVVSPSSALPLSDNLQPMAAGSQQEEQRKLAESKPPGSAAKAAPMLKTTPENRASEKPSAMRAAGDEAAAKKEAGDAPAAPSTLLNSAMSEPTPPATPKGNALERSQIGNRPQSRYSFSDQKGKSQLGQLQQRRDNMSTMQREDDLLLRNQTLGTTEYGLRQAESQHGFKQSAAAAQQAQPMQLPSAGFGGGAPQANAGFAPAQPAAEAAPNQPPTQRLMLSRGAAQRDRTLGDDAQPSADANDKRTEKSTKDFYYRAYAYGESEKKDVGGDRNNQAAPETIYWAPLVQTDSSGQATLSFQLPPTPGKYRITIDALGEGRLGSVRHSFSTRPVSNSATPPASKKASK</sequence>
<keyword evidence="4" id="KW-0812">Transmembrane</keyword>
<feature type="compositionally biased region" description="Polar residues" evidence="3">
    <location>
        <begin position="1276"/>
        <end position="1289"/>
    </location>
</feature>
<dbReference type="Proteomes" id="UP000004358">
    <property type="component" value="Unassembled WGS sequence"/>
</dbReference>
<gene>
    <name evidence="5" type="ORF">DSM3645_12936</name>
</gene>
<keyword evidence="2" id="KW-0882">Thioester bond</keyword>
<feature type="transmembrane region" description="Helical" evidence="4">
    <location>
        <begin position="849"/>
        <end position="870"/>
    </location>
</feature>
<evidence type="ECO:0008006" key="7">
    <source>
        <dbReference type="Google" id="ProtNLM"/>
    </source>
</evidence>
<dbReference type="PANTHER" id="PTHR11412:SF136">
    <property type="entry name" value="CD109 ANTIGEN"/>
    <property type="match status" value="1"/>
</dbReference>
<dbReference type="HOGENOM" id="CLU_261733_0_0_0"/>
<name>A3ZS04_9BACT</name>
<dbReference type="InterPro" id="IPR050473">
    <property type="entry name" value="A2M/Complement_sys"/>
</dbReference>
<dbReference type="PANTHER" id="PTHR11412">
    <property type="entry name" value="MACROGLOBULIN / COMPLEMENT"/>
    <property type="match status" value="1"/>
</dbReference>
<comment type="caution">
    <text evidence="5">The sequence shown here is derived from an EMBL/GenBank/DDBJ whole genome shotgun (WGS) entry which is preliminary data.</text>
</comment>
<reference evidence="5 6" key="1">
    <citation type="submission" date="2006-02" db="EMBL/GenBank/DDBJ databases">
        <authorList>
            <person name="Amann R."/>
            <person name="Ferriera S."/>
            <person name="Johnson J."/>
            <person name="Kravitz S."/>
            <person name="Halpern A."/>
            <person name="Remington K."/>
            <person name="Beeson K."/>
            <person name="Tran B."/>
            <person name="Rogers Y.-H."/>
            <person name="Friedman R."/>
            <person name="Venter J.C."/>
        </authorList>
    </citation>
    <scope>NUCLEOTIDE SEQUENCE [LARGE SCALE GENOMIC DNA]</scope>
    <source>
        <strain evidence="5 6">DSM 3645</strain>
    </source>
</reference>
<dbReference type="OrthoDB" id="97821at2"/>
<evidence type="ECO:0000256" key="1">
    <source>
        <dbReference type="ARBA" id="ARBA00022729"/>
    </source>
</evidence>
<keyword evidence="4" id="KW-0472">Membrane</keyword>
<evidence type="ECO:0000313" key="5">
    <source>
        <dbReference type="EMBL" id="EAQ80926.1"/>
    </source>
</evidence>
<feature type="transmembrane region" description="Helical" evidence="4">
    <location>
        <begin position="90"/>
        <end position="112"/>
    </location>
</feature>
<evidence type="ECO:0000256" key="4">
    <source>
        <dbReference type="SAM" id="Phobius"/>
    </source>
</evidence>
<feature type="region of interest" description="Disordered" evidence="3">
    <location>
        <begin position="1275"/>
        <end position="1297"/>
    </location>
</feature>
<feature type="compositionally biased region" description="Low complexity" evidence="3">
    <location>
        <begin position="1144"/>
        <end position="1161"/>
    </location>
</feature>
<dbReference type="STRING" id="314230.DSM3645_12936"/>
<feature type="region of interest" description="Disordered" evidence="3">
    <location>
        <begin position="885"/>
        <end position="924"/>
    </location>
</feature>
<dbReference type="EMBL" id="AANZ01000007">
    <property type="protein sequence ID" value="EAQ80926.1"/>
    <property type="molecule type" value="Genomic_DNA"/>
</dbReference>
<feature type="compositionally biased region" description="Basic and acidic residues" evidence="3">
    <location>
        <begin position="1082"/>
        <end position="1097"/>
    </location>
</feature>
<accession>A3ZS04</accession>
<feature type="compositionally biased region" description="Polar residues" evidence="3">
    <location>
        <begin position="1057"/>
        <end position="1070"/>
    </location>
</feature>
<keyword evidence="4" id="KW-1133">Transmembrane helix</keyword>
<dbReference type="Gene3D" id="2.60.40.1930">
    <property type="match status" value="1"/>
</dbReference>
<organism evidence="5 6">
    <name type="scientific">Blastopirellula marina DSM 3645</name>
    <dbReference type="NCBI Taxonomy" id="314230"/>
    <lineage>
        <taxon>Bacteria</taxon>
        <taxon>Pseudomonadati</taxon>
        <taxon>Planctomycetota</taxon>
        <taxon>Planctomycetia</taxon>
        <taxon>Pirellulales</taxon>
        <taxon>Pirellulaceae</taxon>
        <taxon>Blastopirellula</taxon>
    </lineage>
</organism>